<accession>A0A8T1ZDL6</accession>
<dbReference type="EMBL" id="JAEFBJ010000011">
    <property type="protein sequence ID" value="KAG7557295.1"/>
    <property type="molecule type" value="Genomic_DNA"/>
</dbReference>
<feature type="compositionally biased region" description="Polar residues" evidence="3">
    <location>
        <begin position="641"/>
        <end position="650"/>
    </location>
</feature>
<dbReference type="PROSITE" id="PS50600">
    <property type="entry name" value="ULP_PROTEASE"/>
    <property type="match status" value="1"/>
</dbReference>
<keyword evidence="6" id="KW-1185">Reference proteome</keyword>
<evidence type="ECO:0000259" key="4">
    <source>
        <dbReference type="PROSITE" id="PS50600"/>
    </source>
</evidence>
<evidence type="ECO:0000256" key="3">
    <source>
        <dbReference type="SAM" id="MobiDB-lite"/>
    </source>
</evidence>
<dbReference type="Pfam" id="PF02902">
    <property type="entry name" value="Peptidase_C48"/>
    <property type="match status" value="1"/>
</dbReference>
<keyword evidence="1" id="KW-0645">Protease</keyword>
<feature type="compositionally biased region" description="Polar residues" evidence="3">
    <location>
        <begin position="625"/>
        <end position="634"/>
    </location>
</feature>
<feature type="domain" description="Ubiquitin-like protease family profile" evidence="4">
    <location>
        <begin position="743"/>
        <end position="939"/>
    </location>
</feature>
<dbReference type="GO" id="GO:0006508">
    <property type="term" value="P:proteolysis"/>
    <property type="evidence" value="ECO:0007669"/>
    <property type="project" value="UniProtKB-KW"/>
</dbReference>
<sequence>MGSLGSGASPSVEPGVLPERIFAVDCYPSHAVRINSYSKPKYLLEILNVLQGMPELETLLSSPLGSLFSLPVRQCSFSGQLVHQMLCRQLHTTNPSEMWFVFGGQPLRFSLKEFHDATGLSCCDFPPQSEVEAATTHADGSSPYWYQLIGGTPGAVTVKELLARLKREPTMPSWRKFRLCLVVIVEGILLCRSQPVKASVEVVEMVKDIAFFLKYPWGRHSFHRILRTAKVGSYILDTASLVAKLRQSSIAIHGFPLAIQLFAFKYVPLLLKYLPHAEEEFNFLDQVIPRLPKCKSYHSSNILHVEYSRHLLVLPPPPADAAFLASPHCDPKVKQLEGLIASSFNFDKSIWPGGDSSLPSLRCSRKRKCNHCLSDSSSSAEETDVKKVKRGLRSRSKLKVKRSQTLRPKNKKSLKVSLLAEVCDLIDNTLPDNTVASATVNVTSPVNRASSLPRRVTRSRSSAMSVESVANCSTAPKKGDAPSANLSASGHTVTDSAHTAVSSPIITRSLSTVSSQGCTAFRNCPTGGPSNQPASPAVSGNHGPAVSSLCPDNIQLTQKTCRSPSLLHEAAKFTLKASSIPSASDHVPPSNHAPEVSKSDRPHLSPYLSTTPRVVPKDNKKLLPNQVSTSSTQLRDVCAIDSSSGPTPLSSPVKHLPQRTSRKTITRSQARTASLPPAKCTQQLLVSGPAMNLRSKKQAPKPPVGSSSEYILSSLEAINSPTVSKFLLQLSKFQGSEYIINGQRYPAAFFSDISKPQNWVSSLHIDCIVSFLWKKHGPHLASRRITLLDSMFTSIMSNKFMSFSQNLNTSAYAWNPLLIAYARGVVDGRPSQLAWLKDVDIVYMPMNWGKRHWVALAIDLRRGHIDILDPFEDCTPERKVVSYMSPIAQMLPSLLQSLSTDVPATWPSTGFTFMRVPRLAQNDRGGDCGPMSLKFIELHSHQLTLPLQHLTQKQALGGMLLASKFYHYLASHPIVLNNVSLEPFLADASLINEDSIYRPFFRLCLDSLNPTAAYLESIRLAAKLGRAEDALRLLYSTGNSPPHAWFTRALLEVCLGFYQESLAPIDGFVLSIGSFREADAIGSTVFRHIMQIGPVKLRSHANTWHYGDIPTCYATRCRIDRLSQKPVPVSTATLITCGSHVIWYFQGTLHCPLSLTAHARANRDFNYHLLLLCHLYHLMYVSARLLPTCILTRNTFPLLPLLLYLITALLSFSSKLRNAKSKKMNIIPHPLLLDIVRRLSQHGFRELGPLIAAGPESMALAFDETVLADVDIDEFVFTPQLAHTGSVYRPFFLRCLDAANYSAQFVEGLRLAAVEGPSQLSIDLLGAAAPHMLYARFALGIVLVCCGSFDQGMVVMESFFNLIPNIPEAVEIGEMFLHQVTLLMLRLPRSGRYDNTLRFGPGLPNCFLNNFMVLSLCRRCFVFMYATRFRELC</sequence>
<reference evidence="5 6" key="1">
    <citation type="submission" date="2020-12" db="EMBL/GenBank/DDBJ databases">
        <title>Concerted genomic and epigenomic changes stabilize Arabidopsis allopolyploids.</title>
        <authorList>
            <person name="Chen Z."/>
        </authorList>
    </citation>
    <scope>NUCLEOTIDE SEQUENCE [LARGE SCALE GENOMIC DNA]</scope>
    <source>
        <strain evidence="5">As9502</strain>
        <tissue evidence="5">Leaf</tissue>
    </source>
</reference>
<evidence type="ECO:0000313" key="5">
    <source>
        <dbReference type="EMBL" id="KAG7557295.1"/>
    </source>
</evidence>
<keyword evidence="2" id="KW-0378">Hydrolase</keyword>
<evidence type="ECO:0000256" key="1">
    <source>
        <dbReference type="ARBA" id="ARBA00022670"/>
    </source>
</evidence>
<organism evidence="5 6">
    <name type="scientific">Arabidopsis suecica</name>
    <name type="common">Swedish thale-cress</name>
    <name type="synonym">Cardaminopsis suecica</name>
    <dbReference type="NCBI Taxonomy" id="45249"/>
    <lineage>
        <taxon>Eukaryota</taxon>
        <taxon>Viridiplantae</taxon>
        <taxon>Streptophyta</taxon>
        <taxon>Embryophyta</taxon>
        <taxon>Tracheophyta</taxon>
        <taxon>Spermatophyta</taxon>
        <taxon>Magnoliopsida</taxon>
        <taxon>eudicotyledons</taxon>
        <taxon>Gunneridae</taxon>
        <taxon>Pentapetalae</taxon>
        <taxon>rosids</taxon>
        <taxon>malvids</taxon>
        <taxon>Brassicales</taxon>
        <taxon>Brassicaceae</taxon>
        <taxon>Camelineae</taxon>
        <taxon>Arabidopsis</taxon>
    </lineage>
</organism>
<feature type="compositionally biased region" description="Basic residues" evidence="3">
    <location>
        <begin position="656"/>
        <end position="665"/>
    </location>
</feature>
<feature type="region of interest" description="Disordered" evidence="3">
    <location>
        <begin position="524"/>
        <end position="545"/>
    </location>
</feature>
<gene>
    <name evidence="5" type="ORF">ISN44_As11g032730</name>
</gene>
<dbReference type="GO" id="GO:0008234">
    <property type="term" value="F:cysteine-type peptidase activity"/>
    <property type="evidence" value="ECO:0007669"/>
    <property type="project" value="InterPro"/>
</dbReference>
<evidence type="ECO:0000256" key="2">
    <source>
        <dbReference type="ARBA" id="ARBA00022801"/>
    </source>
</evidence>
<dbReference type="InterPro" id="IPR015410">
    <property type="entry name" value="DUF1985"/>
</dbReference>
<proteinExistence type="predicted"/>
<feature type="region of interest" description="Disordered" evidence="3">
    <location>
        <begin position="580"/>
        <end position="673"/>
    </location>
</feature>
<dbReference type="InterPro" id="IPR003653">
    <property type="entry name" value="Peptidase_C48_C"/>
</dbReference>
<feature type="compositionally biased region" description="Polar residues" evidence="3">
    <location>
        <begin position="459"/>
        <end position="474"/>
    </location>
</feature>
<feature type="region of interest" description="Disordered" evidence="3">
    <location>
        <begin position="451"/>
        <end position="490"/>
    </location>
</feature>
<comment type="caution">
    <text evidence="5">The sequence shown here is derived from an EMBL/GenBank/DDBJ whole genome shotgun (WGS) entry which is preliminary data.</text>
</comment>
<dbReference type="Proteomes" id="UP000694251">
    <property type="component" value="Chromosome 11"/>
</dbReference>
<dbReference type="PANTHER" id="PTHR48449:SF1">
    <property type="entry name" value="DUF1985 DOMAIN-CONTAINING PROTEIN"/>
    <property type="match status" value="1"/>
</dbReference>
<dbReference type="OrthoDB" id="1024009at2759"/>
<protein>
    <recommendedName>
        <fullName evidence="4">Ubiquitin-like protease family profile domain-containing protein</fullName>
    </recommendedName>
</protein>
<dbReference type="PANTHER" id="PTHR48449">
    <property type="entry name" value="DUF1985 DOMAIN-CONTAINING PROTEIN"/>
    <property type="match status" value="1"/>
</dbReference>
<dbReference type="Pfam" id="PF09331">
    <property type="entry name" value="DUF1985"/>
    <property type="match status" value="1"/>
</dbReference>
<evidence type="ECO:0000313" key="6">
    <source>
        <dbReference type="Proteomes" id="UP000694251"/>
    </source>
</evidence>
<name>A0A8T1ZDL6_ARASU</name>